<organism evidence="1 2">
    <name type="scientific">Sphingobacterium lactis</name>
    <dbReference type="NCBI Taxonomy" id="797291"/>
    <lineage>
        <taxon>Bacteria</taxon>
        <taxon>Pseudomonadati</taxon>
        <taxon>Bacteroidota</taxon>
        <taxon>Sphingobacteriia</taxon>
        <taxon>Sphingobacteriales</taxon>
        <taxon>Sphingobacteriaceae</taxon>
        <taxon>Sphingobacterium</taxon>
    </lineage>
</organism>
<accession>A0A1H6AY17</accession>
<evidence type="ECO:0000313" key="1">
    <source>
        <dbReference type="EMBL" id="SEG52686.1"/>
    </source>
</evidence>
<dbReference type="AlphaFoldDB" id="A0A1H6AY17"/>
<reference evidence="2" key="1">
    <citation type="submission" date="2016-10" db="EMBL/GenBank/DDBJ databases">
        <authorList>
            <person name="Varghese N."/>
            <person name="Submissions S."/>
        </authorList>
    </citation>
    <scope>NUCLEOTIDE SEQUENCE [LARGE SCALE GENOMIC DNA]</scope>
    <source>
        <strain evidence="2">DSM 22361</strain>
    </source>
</reference>
<gene>
    <name evidence="1" type="ORF">SAMN05421877_1098</name>
</gene>
<keyword evidence="2" id="KW-1185">Reference proteome</keyword>
<dbReference type="Proteomes" id="UP000236731">
    <property type="component" value="Unassembled WGS sequence"/>
</dbReference>
<protein>
    <recommendedName>
        <fullName evidence="3">Helix-turn-helix domain-containing protein</fullName>
    </recommendedName>
</protein>
<dbReference type="RefSeq" id="WP_103906939.1">
    <property type="nucleotide sequence ID" value="NZ_CP049246.1"/>
</dbReference>
<dbReference type="OrthoDB" id="708674at2"/>
<evidence type="ECO:0000313" key="2">
    <source>
        <dbReference type="Proteomes" id="UP000236731"/>
    </source>
</evidence>
<name>A0A1H6AY17_9SPHI</name>
<sequence length="110" mass="13026">MDTQMKGLDFQEVRRIRKLLEKIYLLNEQHFPLLSEYLEQISSSMENGNPAETDDPTKQTLLDALDLMQLMKISRSTYYRLKNAKMIRPIKVGSKDYFTQAEIKRILNRK</sequence>
<evidence type="ECO:0008006" key="3">
    <source>
        <dbReference type="Google" id="ProtNLM"/>
    </source>
</evidence>
<proteinExistence type="predicted"/>
<dbReference type="EMBL" id="FNUT01000009">
    <property type="protein sequence ID" value="SEG52686.1"/>
    <property type="molecule type" value="Genomic_DNA"/>
</dbReference>